<dbReference type="EMBL" id="BSOG01000001">
    <property type="protein sequence ID" value="GLR12255.1"/>
    <property type="molecule type" value="Genomic_DNA"/>
</dbReference>
<reference evidence="2" key="1">
    <citation type="journal article" date="2019" name="Int. J. Syst. Evol. Microbiol.">
        <title>The Global Catalogue of Microorganisms (GCM) 10K type strain sequencing project: providing services to taxonomists for standard genome sequencing and annotation.</title>
        <authorList>
            <consortium name="The Broad Institute Genomics Platform"/>
            <consortium name="The Broad Institute Genome Sequencing Center for Infectious Disease"/>
            <person name="Wu L."/>
            <person name="Ma J."/>
        </authorList>
    </citation>
    <scope>NUCLEOTIDE SEQUENCE [LARGE SCALE GENOMIC DNA]</scope>
    <source>
        <strain evidence="2">NBRC 110044</strain>
    </source>
</reference>
<protein>
    <recommendedName>
        <fullName evidence="3">PilN domain-containing protein</fullName>
    </recommendedName>
</protein>
<name>A0ABQ5YBC2_9NEIS</name>
<gene>
    <name evidence="1" type="ORF">GCM10007907_10450</name>
</gene>
<keyword evidence="2" id="KW-1185">Reference proteome</keyword>
<evidence type="ECO:0000313" key="2">
    <source>
        <dbReference type="Proteomes" id="UP001156706"/>
    </source>
</evidence>
<comment type="caution">
    <text evidence="1">The sequence shown here is derived from an EMBL/GenBank/DDBJ whole genome shotgun (WGS) entry which is preliminary data.</text>
</comment>
<evidence type="ECO:0008006" key="3">
    <source>
        <dbReference type="Google" id="ProtNLM"/>
    </source>
</evidence>
<organism evidence="1 2">
    <name type="scientific">Chitinimonas prasina</name>
    <dbReference type="NCBI Taxonomy" id="1434937"/>
    <lineage>
        <taxon>Bacteria</taxon>
        <taxon>Pseudomonadati</taxon>
        <taxon>Pseudomonadota</taxon>
        <taxon>Betaproteobacteria</taxon>
        <taxon>Neisseriales</taxon>
        <taxon>Chitinibacteraceae</taxon>
        <taxon>Chitinimonas</taxon>
    </lineage>
</organism>
<dbReference type="PROSITE" id="PS51257">
    <property type="entry name" value="PROKAR_LIPOPROTEIN"/>
    <property type="match status" value="1"/>
</dbReference>
<dbReference type="Proteomes" id="UP001156706">
    <property type="component" value="Unassembled WGS sequence"/>
</dbReference>
<accession>A0ABQ5YBC2</accession>
<proteinExistence type="predicted"/>
<sequence>MGRMQLDFVATRRHFSVFGLLLLTAGLACLLLASWRMSQTQQVQQQLEGQLWQLQAPPASPETDTEATALVAADRLARQFRRPWTMLFQRLEQINVPGVRLGQILPQAGDKASVQLGGEASDAESLYEYLRALRRQGGVTDVYLLQQHWDAESEALRFVVQARWDAGQESVGAP</sequence>
<evidence type="ECO:0000313" key="1">
    <source>
        <dbReference type="EMBL" id="GLR12255.1"/>
    </source>
</evidence>